<evidence type="ECO:0000313" key="2">
    <source>
        <dbReference type="Proteomes" id="UP001324427"/>
    </source>
</evidence>
<keyword evidence="2" id="KW-1185">Reference proteome</keyword>
<sequence>MALFPLSFEGGCLARALGNTAAQRKLNAPETFMPGETSLYEVEDTMKGQPPHRRRQAQFAVCPDPSPIIGSEGTDEPDYHYDCGVSGVG</sequence>
<name>A0AAV9JGL7_9PEZI</name>
<proteinExistence type="predicted"/>
<accession>A0AAV9JGL7</accession>
<comment type="caution">
    <text evidence="1">The sequence shown here is derived from an EMBL/GenBank/DDBJ whole genome shotgun (WGS) entry which is preliminary data.</text>
</comment>
<dbReference type="EMBL" id="JAVFHQ010000025">
    <property type="protein sequence ID" value="KAK4544332.1"/>
    <property type="molecule type" value="Genomic_DNA"/>
</dbReference>
<evidence type="ECO:0000313" key="1">
    <source>
        <dbReference type="EMBL" id="KAK4544332.1"/>
    </source>
</evidence>
<organism evidence="1 2">
    <name type="scientific">Oleoguttula mirabilis</name>
    <dbReference type="NCBI Taxonomy" id="1507867"/>
    <lineage>
        <taxon>Eukaryota</taxon>
        <taxon>Fungi</taxon>
        <taxon>Dikarya</taxon>
        <taxon>Ascomycota</taxon>
        <taxon>Pezizomycotina</taxon>
        <taxon>Dothideomycetes</taxon>
        <taxon>Dothideomycetidae</taxon>
        <taxon>Mycosphaerellales</taxon>
        <taxon>Teratosphaeriaceae</taxon>
        <taxon>Oleoguttula</taxon>
    </lineage>
</organism>
<reference evidence="1 2" key="1">
    <citation type="submission" date="2021-11" db="EMBL/GenBank/DDBJ databases">
        <title>Black yeast isolated from Biological Soil Crust.</title>
        <authorList>
            <person name="Kurbessoian T."/>
        </authorList>
    </citation>
    <scope>NUCLEOTIDE SEQUENCE [LARGE SCALE GENOMIC DNA]</scope>
    <source>
        <strain evidence="1 2">CCFEE 5522</strain>
    </source>
</reference>
<dbReference type="AlphaFoldDB" id="A0AAV9JGL7"/>
<dbReference type="Proteomes" id="UP001324427">
    <property type="component" value="Unassembled WGS sequence"/>
</dbReference>
<gene>
    <name evidence="1" type="ORF">LTR36_004223</name>
</gene>
<protein>
    <submittedName>
        <fullName evidence="1">Uncharacterized protein</fullName>
    </submittedName>
</protein>